<dbReference type="AlphaFoldDB" id="A0A9J5ZEC8"/>
<protein>
    <submittedName>
        <fullName evidence="1">Uncharacterized protein</fullName>
    </submittedName>
</protein>
<keyword evidence="2" id="KW-1185">Reference proteome</keyword>
<organism evidence="1 2">
    <name type="scientific">Solanum commersonii</name>
    <name type="common">Commerson's wild potato</name>
    <name type="synonym">Commerson's nightshade</name>
    <dbReference type="NCBI Taxonomy" id="4109"/>
    <lineage>
        <taxon>Eukaryota</taxon>
        <taxon>Viridiplantae</taxon>
        <taxon>Streptophyta</taxon>
        <taxon>Embryophyta</taxon>
        <taxon>Tracheophyta</taxon>
        <taxon>Spermatophyta</taxon>
        <taxon>Magnoliopsida</taxon>
        <taxon>eudicotyledons</taxon>
        <taxon>Gunneridae</taxon>
        <taxon>Pentapetalae</taxon>
        <taxon>asterids</taxon>
        <taxon>lamiids</taxon>
        <taxon>Solanales</taxon>
        <taxon>Solanaceae</taxon>
        <taxon>Solanoideae</taxon>
        <taxon>Solaneae</taxon>
        <taxon>Solanum</taxon>
    </lineage>
</organism>
<sequence length="147" mass="14323">MTEISSFGNGGSSDFGNVGISGKYCGNSGLDRVGSLGFGISGNNLGLGKAGISGRCGNAVLDRVGSSGFGISGNNLGLGKAGISGKCGNAGLDRVGSSGFGISGNSSLGKVGISGNVAIQAKETQAKLLQEDGARSLDLCSCLLKTK</sequence>
<accession>A0A9J5ZEC8</accession>
<dbReference type="Proteomes" id="UP000824120">
    <property type="component" value="Chromosome 4"/>
</dbReference>
<gene>
    <name evidence="1" type="ORF">H5410_022514</name>
</gene>
<evidence type="ECO:0000313" key="1">
    <source>
        <dbReference type="EMBL" id="KAG5611233.1"/>
    </source>
</evidence>
<name>A0A9J5ZEC8_SOLCO</name>
<dbReference type="EMBL" id="JACXVP010000004">
    <property type="protein sequence ID" value="KAG5611233.1"/>
    <property type="molecule type" value="Genomic_DNA"/>
</dbReference>
<reference evidence="1 2" key="1">
    <citation type="submission" date="2020-09" db="EMBL/GenBank/DDBJ databases">
        <title>De no assembly of potato wild relative species, Solanum commersonii.</title>
        <authorList>
            <person name="Cho K."/>
        </authorList>
    </citation>
    <scope>NUCLEOTIDE SEQUENCE [LARGE SCALE GENOMIC DNA]</scope>
    <source>
        <strain evidence="1">LZ3.2</strain>
        <tissue evidence="1">Leaf</tissue>
    </source>
</reference>
<evidence type="ECO:0000313" key="2">
    <source>
        <dbReference type="Proteomes" id="UP000824120"/>
    </source>
</evidence>
<comment type="caution">
    <text evidence="1">The sequence shown here is derived from an EMBL/GenBank/DDBJ whole genome shotgun (WGS) entry which is preliminary data.</text>
</comment>
<proteinExistence type="predicted"/>